<gene>
    <name evidence="8" type="ORF">AN221_25575</name>
</gene>
<evidence type="ECO:0000256" key="4">
    <source>
        <dbReference type="ARBA" id="ARBA00023136"/>
    </source>
</evidence>
<evidence type="ECO:0000313" key="9">
    <source>
        <dbReference type="Proteomes" id="UP000175971"/>
    </source>
</evidence>
<feature type="transmembrane region" description="Helical" evidence="6">
    <location>
        <begin position="24"/>
        <end position="46"/>
    </location>
</feature>
<dbReference type="GO" id="GO:0022857">
    <property type="term" value="F:transmembrane transporter activity"/>
    <property type="evidence" value="ECO:0007669"/>
    <property type="project" value="InterPro"/>
</dbReference>
<feature type="transmembrane region" description="Helical" evidence="6">
    <location>
        <begin position="416"/>
        <end position="438"/>
    </location>
</feature>
<dbReference type="OrthoDB" id="783189at2"/>
<dbReference type="PATRIC" id="fig|518642.7.peg.1407"/>
<feature type="transmembrane region" description="Helical" evidence="6">
    <location>
        <begin position="115"/>
        <end position="139"/>
    </location>
</feature>
<dbReference type="AlphaFoldDB" id="A0A1E7LP77"/>
<keyword evidence="4 6" id="KW-0472">Membrane</keyword>
<dbReference type="SUPFAM" id="SSF103473">
    <property type="entry name" value="MFS general substrate transporter"/>
    <property type="match status" value="2"/>
</dbReference>
<dbReference type="PROSITE" id="PS50850">
    <property type="entry name" value="MFS"/>
    <property type="match status" value="1"/>
</dbReference>
<feature type="transmembrane region" description="Helical" evidence="6">
    <location>
        <begin position="349"/>
        <end position="370"/>
    </location>
</feature>
<feature type="transmembrane region" description="Helical" evidence="6">
    <location>
        <begin position="58"/>
        <end position="77"/>
    </location>
</feature>
<feature type="transmembrane region" description="Helical" evidence="6">
    <location>
        <begin position="178"/>
        <end position="199"/>
    </location>
</feature>
<dbReference type="EMBL" id="LJGZ01000096">
    <property type="protein sequence ID" value="OEV17703.1"/>
    <property type="molecule type" value="Genomic_DNA"/>
</dbReference>
<keyword evidence="5" id="KW-0046">Antibiotic resistance</keyword>
<reference evidence="8 9" key="1">
    <citation type="journal article" date="2016" name="Front. Microbiol.">
        <title>Comparative Genomics Analysis of Streptomyces Species Reveals Their Adaptation to the Marine Environment and Their Diversity at the Genomic Level.</title>
        <authorList>
            <person name="Tian X."/>
            <person name="Zhang Z."/>
            <person name="Yang T."/>
            <person name="Chen M."/>
            <person name="Li J."/>
            <person name="Chen F."/>
            <person name="Yang J."/>
            <person name="Li W."/>
            <person name="Zhang B."/>
            <person name="Zhang Z."/>
            <person name="Wu J."/>
            <person name="Zhang C."/>
            <person name="Long L."/>
            <person name="Xiao J."/>
        </authorList>
    </citation>
    <scope>NUCLEOTIDE SEQUENCE [LARGE SCALE GENOMIC DNA]</scope>
    <source>
        <strain evidence="8 9">SCSIO M10372</strain>
    </source>
</reference>
<feature type="transmembrane region" description="Helical" evidence="6">
    <location>
        <begin position="242"/>
        <end position="261"/>
    </location>
</feature>
<dbReference type="CDD" id="cd17321">
    <property type="entry name" value="MFS_MMR_MDR_like"/>
    <property type="match status" value="1"/>
</dbReference>
<evidence type="ECO:0000256" key="5">
    <source>
        <dbReference type="ARBA" id="ARBA00023251"/>
    </source>
</evidence>
<dbReference type="Gene3D" id="1.20.1720.10">
    <property type="entry name" value="Multidrug resistance protein D"/>
    <property type="match status" value="1"/>
</dbReference>
<feature type="transmembrane region" description="Helical" evidence="6">
    <location>
        <begin position="450"/>
        <end position="469"/>
    </location>
</feature>
<comment type="subcellular location">
    <subcellularLocation>
        <location evidence="1">Cell membrane</location>
        <topology evidence="1">Multi-pass membrane protein</topology>
    </subcellularLocation>
</comment>
<dbReference type="PANTHER" id="PTHR42718:SF39">
    <property type="entry name" value="ACTINORHODIN TRANSPORTER-RELATED"/>
    <property type="match status" value="1"/>
</dbReference>
<keyword evidence="2 6" id="KW-0812">Transmembrane</keyword>
<dbReference type="PANTHER" id="PTHR42718">
    <property type="entry name" value="MAJOR FACILITATOR SUPERFAMILY MULTIDRUG TRANSPORTER MFSC"/>
    <property type="match status" value="1"/>
</dbReference>
<evidence type="ECO:0000313" key="8">
    <source>
        <dbReference type="EMBL" id="OEV17703.1"/>
    </source>
</evidence>
<evidence type="ECO:0000256" key="1">
    <source>
        <dbReference type="ARBA" id="ARBA00004651"/>
    </source>
</evidence>
<keyword evidence="3 6" id="KW-1133">Transmembrane helix</keyword>
<feature type="transmembrane region" description="Helical" evidence="6">
    <location>
        <begin position="320"/>
        <end position="337"/>
    </location>
</feature>
<dbReference type="Gene3D" id="1.20.1250.20">
    <property type="entry name" value="MFS general substrate transporter like domains"/>
    <property type="match status" value="1"/>
</dbReference>
<accession>A0A1E7LP77</accession>
<comment type="caution">
    <text evidence="8">The sequence shown here is derived from an EMBL/GenBank/DDBJ whole genome shotgun (WGS) entry which is preliminary data.</text>
</comment>
<keyword evidence="9" id="KW-1185">Reference proteome</keyword>
<proteinExistence type="predicted"/>
<protein>
    <submittedName>
        <fullName evidence="8">MFS transporter</fullName>
    </submittedName>
</protein>
<sequence length="490" mass="50717">MTTLHDPNEPDTAAPPLLRRTGPVLLVLLSAMFFAQFDFFVVNVAAPSLESSINADPAALELIVGGYAFAYAGGMITAGRLGDRYGHRLLFIIGTLAFGFTSLLCGLAVTPGQLIAARLAQGLAGAVMVPPVLAVITAYFPNEKKGKAMAWYGAAAGLGSIAGQVLGGALISADFAGLGWRTIFLINVPFCLVIAFAALRVLPAHVSRIRAGLDPVGAVGVSFALALLLVPLTMGHVSGWPAWTWVSMALAVPVMVATLRWERALEARGGNPVLVLSLFRSDSFRGGVIAGAAFMLYFGSFMFTLTLLLQSGLKLDPFEAGLMFSPMGVLFTATSMVGGRLTARWGMNALVVSGGVTALGLALLAVPLAVSDSAVGLPWVVFCLCLVGAGNGVVLPALFGAALINVPPQDAGTASGILTTTQQFASAAGVAAIGALFFTVAGNRPTTGDWSLAMAWATAASFLLVLVVMRTTWTFKRFSPPPAKRSAAQG</sequence>
<dbReference type="Pfam" id="PF07690">
    <property type="entry name" value="MFS_1"/>
    <property type="match status" value="2"/>
</dbReference>
<dbReference type="PRINTS" id="PR01036">
    <property type="entry name" value="TCRTETB"/>
</dbReference>
<feature type="domain" description="Major facilitator superfamily (MFS) profile" evidence="7">
    <location>
        <begin position="24"/>
        <end position="473"/>
    </location>
</feature>
<evidence type="ECO:0000256" key="2">
    <source>
        <dbReference type="ARBA" id="ARBA00022692"/>
    </source>
</evidence>
<dbReference type="GO" id="GO:0046677">
    <property type="term" value="P:response to antibiotic"/>
    <property type="evidence" value="ECO:0007669"/>
    <property type="project" value="UniProtKB-KW"/>
</dbReference>
<feature type="transmembrane region" description="Helical" evidence="6">
    <location>
        <begin position="288"/>
        <end position="308"/>
    </location>
</feature>
<dbReference type="InterPro" id="IPR036259">
    <property type="entry name" value="MFS_trans_sf"/>
</dbReference>
<dbReference type="GO" id="GO:0005886">
    <property type="term" value="C:plasma membrane"/>
    <property type="evidence" value="ECO:0007669"/>
    <property type="project" value="UniProtKB-SubCell"/>
</dbReference>
<feature type="transmembrane region" description="Helical" evidence="6">
    <location>
        <begin position="211"/>
        <end position="230"/>
    </location>
</feature>
<name>A0A1E7LP77_9ACTN</name>
<dbReference type="Proteomes" id="UP000175971">
    <property type="component" value="Unassembled WGS sequence"/>
</dbReference>
<dbReference type="InterPro" id="IPR011701">
    <property type="entry name" value="MFS"/>
</dbReference>
<organism evidence="8 9">
    <name type="scientific">Streptomyces nanshensis</name>
    <dbReference type="NCBI Taxonomy" id="518642"/>
    <lineage>
        <taxon>Bacteria</taxon>
        <taxon>Bacillati</taxon>
        <taxon>Actinomycetota</taxon>
        <taxon>Actinomycetes</taxon>
        <taxon>Kitasatosporales</taxon>
        <taxon>Streptomycetaceae</taxon>
        <taxon>Streptomyces</taxon>
    </lineage>
</organism>
<evidence type="ECO:0000256" key="6">
    <source>
        <dbReference type="SAM" id="Phobius"/>
    </source>
</evidence>
<feature type="transmembrane region" description="Helical" evidence="6">
    <location>
        <begin position="89"/>
        <end position="109"/>
    </location>
</feature>
<evidence type="ECO:0000259" key="7">
    <source>
        <dbReference type="PROSITE" id="PS50850"/>
    </source>
</evidence>
<dbReference type="RefSeq" id="WP_070202887.1">
    <property type="nucleotide sequence ID" value="NZ_LJGZ01000096.1"/>
</dbReference>
<feature type="transmembrane region" description="Helical" evidence="6">
    <location>
        <begin position="151"/>
        <end position="172"/>
    </location>
</feature>
<dbReference type="InterPro" id="IPR020846">
    <property type="entry name" value="MFS_dom"/>
</dbReference>
<feature type="transmembrane region" description="Helical" evidence="6">
    <location>
        <begin position="376"/>
        <end position="404"/>
    </location>
</feature>
<evidence type="ECO:0000256" key="3">
    <source>
        <dbReference type="ARBA" id="ARBA00022989"/>
    </source>
</evidence>